<sequence length="71" mass="7963">MKDVRPLRGRAAILHSLFLQTCDPSGVEKSFCILSPFKHTNPLKIIITHMTALPEYSVGHSANSRRLLNHP</sequence>
<dbReference type="STRING" id="1678841.TBC1_12412"/>
<gene>
    <name evidence="1" type="ORF">TBC1_12412</name>
</gene>
<dbReference type="AlphaFoldDB" id="A0A0S7C0X9"/>
<organism evidence="1">
    <name type="scientific">Lentimicrobium saccharophilum</name>
    <dbReference type="NCBI Taxonomy" id="1678841"/>
    <lineage>
        <taxon>Bacteria</taxon>
        <taxon>Pseudomonadati</taxon>
        <taxon>Bacteroidota</taxon>
        <taxon>Bacteroidia</taxon>
        <taxon>Bacteroidales</taxon>
        <taxon>Lentimicrobiaceae</taxon>
        <taxon>Lentimicrobium</taxon>
    </lineage>
</organism>
<keyword evidence="2" id="KW-1185">Reference proteome</keyword>
<accession>A0A0S7C0X9</accession>
<dbReference type="EMBL" id="DF968183">
    <property type="protein sequence ID" value="GAP44603.1"/>
    <property type="molecule type" value="Genomic_DNA"/>
</dbReference>
<name>A0A0S7C0X9_9BACT</name>
<evidence type="ECO:0000313" key="2">
    <source>
        <dbReference type="Proteomes" id="UP000053091"/>
    </source>
</evidence>
<reference evidence="1" key="1">
    <citation type="journal article" date="2015" name="Genome Announc.">
        <title>Draft Genome Sequence of Bacteroidales Strain TBC1, a Novel Isolate from a Methanogenic Wastewater Treatment System.</title>
        <authorList>
            <person name="Tourlousse D.M."/>
            <person name="Matsuura N."/>
            <person name="Sun L."/>
            <person name="Toyonaga M."/>
            <person name="Kuroda K."/>
            <person name="Ohashi A."/>
            <person name="Cruz R."/>
            <person name="Yamaguchi T."/>
            <person name="Sekiguchi Y."/>
        </authorList>
    </citation>
    <scope>NUCLEOTIDE SEQUENCE [LARGE SCALE GENOMIC DNA]</scope>
    <source>
        <strain evidence="1">TBC1</strain>
    </source>
</reference>
<dbReference type="Proteomes" id="UP000053091">
    <property type="component" value="Unassembled WGS sequence"/>
</dbReference>
<protein>
    <submittedName>
        <fullName evidence="1">Uncharacterized protein</fullName>
    </submittedName>
</protein>
<proteinExistence type="predicted"/>
<evidence type="ECO:0000313" key="1">
    <source>
        <dbReference type="EMBL" id="GAP44603.1"/>
    </source>
</evidence>